<protein>
    <submittedName>
        <fullName evidence="3">Acyl-ACP thioesterase</fullName>
    </submittedName>
</protein>
<organism evidence="3 4">
    <name type="scientific">Treponema saccharophilum DSM 2985</name>
    <dbReference type="NCBI Taxonomy" id="907348"/>
    <lineage>
        <taxon>Bacteria</taxon>
        <taxon>Pseudomonadati</taxon>
        <taxon>Spirochaetota</taxon>
        <taxon>Spirochaetia</taxon>
        <taxon>Spirochaetales</taxon>
        <taxon>Treponemataceae</taxon>
        <taxon>Treponema</taxon>
    </lineage>
</organism>
<evidence type="ECO:0000259" key="1">
    <source>
        <dbReference type="Pfam" id="PF01643"/>
    </source>
</evidence>
<accession>H7EJQ9</accession>
<name>H7EJQ9_9SPIR</name>
<dbReference type="InterPro" id="IPR029069">
    <property type="entry name" value="HotDog_dom_sf"/>
</dbReference>
<dbReference type="GO" id="GO:0006633">
    <property type="term" value="P:fatty acid biosynthetic process"/>
    <property type="evidence" value="ECO:0007669"/>
    <property type="project" value="InterPro"/>
</dbReference>
<keyword evidence="4" id="KW-1185">Reference proteome</keyword>
<dbReference type="Proteomes" id="UP000003571">
    <property type="component" value="Unassembled WGS sequence"/>
</dbReference>
<evidence type="ECO:0000259" key="2">
    <source>
        <dbReference type="Pfam" id="PF20791"/>
    </source>
</evidence>
<dbReference type="InterPro" id="IPR049427">
    <property type="entry name" value="Acyl-ACP_TE_C"/>
</dbReference>
<feature type="domain" description="Acyl-ACP thioesterase N-terminal hotdog" evidence="1">
    <location>
        <begin position="16"/>
        <end position="131"/>
    </location>
</feature>
<feature type="domain" description="Acyl-ACP thioesterase-like C-terminal" evidence="2">
    <location>
        <begin position="169"/>
        <end position="233"/>
    </location>
</feature>
<comment type="caution">
    <text evidence="3">The sequence shown here is derived from an EMBL/GenBank/DDBJ whole genome shotgun (WGS) entry which is preliminary data.</text>
</comment>
<dbReference type="RefSeq" id="WP_002703560.1">
    <property type="nucleotide sequence ID" value="NZ_AGRW01000042.1"/>
</dbReference>
<sequence>MNEFKQFHDESGKFNFQTMVYFCEANDNKNLSLYDLLKISSDAAVEDYNQRGMSRDALSRNGYAILVSRVSYRFHRLPRENEKIVLKTWEEKPEPLQLVRAYEFESMDGEKLVSGLSSWVVVNPEGHRIIQTKNFAMRKAPDFSTEHDCLKYGKIQHPDDMVLLDERIIKYSDLDGNGHTNNARYGAFVADALPKELRRVAFTDFRLNYAKEAMLGEKLQVFGKLDEEAKKLSVVGRTEGGVSFEAELFY</sequence>
<proteinExistence type="predicted"/>
<reference evidence="3 4" key="1">
    <citation type="submission" date="2011-09" db="EMBL/GenBank/DDBJ databases">
        <title>The draft genome of Treponema saccharophilum DSM 2985.</title>
        <authorList>
            <consortium name="US DOE Joint Genome Institute (JGI-PGF)"/>
            <person name="Lucas S."/>
            <person name="Copeland A."/>
            <person name="Lapidus A."/>
            <person name="Glavina del Rio T."/>
            <person name="Dalin E."/>
            <person name="Tice H."/>
            <person name="Bruce D."/>
            <person name="Goodwin L."/>
            <person name="Pitluck S."/>
            <person name="Peters L."/>
            <person name="Kyrpides N."/>
            <person name="Mavromatis K."/>
            <person name="Ivanova N."/>
            <person name="Markowitz V."/>
            <person name="Cheng J.-F."/>
            <person name="Hugenholtz P."/>
            <person name="Woyke T."/>
            <person name="Wu D."/>
            <person name="Gronow S."/>
            <person name="Wellnitz S."/>
            <person name="Brambilla E."/>
            <person name="Klenk H.-P."/>
            <person name="Eisen J.A."/>
        </authorList>
    </citation>
    <scope>NUCLEOTIDE SEQUENCE [LARGE SCALE GENOMIC DNA]</scope>
    <source>
        <strain evidence="3 4">DSM 2985</strain>
    </source>
</reference>
<dbReference type="SUPFAM" id="SSF54637">
    <property type="entry name" value="Thioesterase/thiol ester dehydrase-isomerase"/>
    <property type="match status" value="2"/>
</dbReference>
<dbReference type="eggNOG" id="COG3884">
    <property type="taxonomic scope" value="Bacteria"/>
</dbReference>
<dbReference type="AlphaFoldDB" id="H7EJQ9"/>
<dbReference type="STRING" id="907348.TresaDRAFT_2159"/>
<dbReference type="EMBL" id="AGRW01000042">
    <property type="protein sequence ID" value="EIC02179.1"/>
    <property type="molecule type" value="Genomic_DNA"/>
</dbReference>
<evidence type="ECO:0000313" key="3">
    <source>
        <dbReference type="EMBL" id="EIC02179.1"/>
    </source>
</evidence>
<dbReference type="Pfam" id="PF01643">
    <property type="entry name" value="Acyl-ACP_TE"/>
    <property type="match status" value="1"/>
</dbReference>
<dbReference type="Gene3D" id="3.10.129.10">
    <property type="entry name" value="Hotdog Thioesterase"/>
    <property type="match status" value="2"/>
</dbReference>
<evidence type="ECO:0000313" key="4">
    <source>
        <dbReference type="Proteomes" id="UP000003571"/>
    </source>
</evidence>
<dbReference type="OrthoDB" id="9801517at2"/>
<dbReference type="GO" id="GO:0016790">
    <property type="term" value="F:thiolester hydrolase activity"/>
    <property type="evidence" value="ECO:0007669"/>
    <property type="project" value="InterPro"/>
</dbReference>
<dbReference type="InterPro" id="IPR002864">
    <property type="entry name" value="Acyl-ACP_thioesterase_NHD"/>
</dbReference>
<dbReference type="PATRIC" id="fig|907348.3.peg.1108"/>
<dbReference type="Pfam" id="PF20791">
    <property type="entry name" value="Acyl-ACP_TE_C"/>
    <property type="match status" value="1"/>
</dbReference>
<gene>
    <name evidence="3" type="ORF">TresaDRAFT_2159</name>
</gene>